<evidence type="ECO:0000313" key="1">
    <source>
        <dbReference type="EMBL" id="PPK83935.1"/>
    </source>
</evidence>
<comment type="caution">
    <text evidence="1">The sequence shown here is derived from an EMBL/GenBank/DDBJ whole genome shotgun (WGS) entry which is preliminary data.</text>
</comment>
<sequence length="124" mass="14446">MSIHISHESRLLPDVFQAEVFAPALWSHQYCYAAECRTKLHFYAKGEKLRSHLCQLQELFPEEEGIIRVEVRRISFGLFDRYGLYIDKKRKVGWFDEPAGGGPQGNFYSEVGKAYRESFTVPNR</sequence>
<organism evidence="1 2">
    <name type="scientific">Neolewinella xylanilytica</name>
    <dbReference type="NCBI Taxonomy" id="1514080"/>
    <lineage>
        <taxon>Bacteria</taxon>
        <taxon>Pseudomonadati</taxon>
        <taxon>Bacteroidota</taxon>
        <taxon>Saprospiria</taxon>
        <taxon>Saprospirales</taxon>
        <taxon>Lewinellaceae</taxon>
        <taxon>Neolewinella</taxon>
    </lineage>
</organism>
<proteinExistence type="predicted"/>
<dbReference type="EMBL" id="PTJC01000010">
    <property type="protein sequence ID" value="PPK83935.1"/>
    <property type="molecule type" value="Genomic_DNA"/>
</dbReference>
<reference evidence="1 2" key="1">
    <citation type="submission" date="2018-02" db="EMBL/GenBank/DDBJ databases">
        <title>Genomic Encyclopedia of Archaeal and Bacterial Type Strains, Phase II (KMG-II): from individual species to whole genera.</title>
        <authorList>
            <person name="Goeker M."/>
        </authorList>
    </citation>
    <scope>NUCLEOTIDE SEQUENCE [LARGE SCALE GENOMIC DNA]</scope>
    <source>
        <strain evidence="1 2">DSM 29526</strain>
    </source>
</reference>
<accession>A0A2S6HZS3</accession>
<dbReference type="Proteomes" id="UP000237662">
    <property type="component" value="Unassembled WGS sequence"/>
</dbReference>
<gene>
    <name evidence="1" type="ORF">CLV84_4308</name>
</gene>
<name>A0A2S6HZS3_9BACT</name>
<keyword evidence="2" id="KW-1185">Reference proteome</keyword>
<evidence type="ECO:0000313" key="2">
    <source>
        <dbReference type="Proteomes" id="UP000237662"/>
    </source>
</evidence>
<protein>
    <submittedName>
        <fullName evidence="1">Uncharacterized protein</fullName>
    </submittedName>
</protein>
<dbReference type="AlphaFoldDB" id="A0A2S6HZS3"/>